<protein>
    <submittedName>
        <fullName evidence="1">Ribophorin I</fullName>
    </submittedName>
</protein>
<evidence type="ECO:0000313" key="2">
    <source>
        <dbReference type="Proteomes" id="UP000245626"/>
    </source>
</evidence>
<reference evidence="1 2" key="1">
    <citation type="journal article" date="2018" name="Mol. Biol. Evol.">
        <title>Broad Genomic Sampling Reveals a Smut Pathogenic Ancestry of the Fungal Clade Ustilaginomycotina.</title>
        <authorList>
            <person name="Kijpornyongpan T."/>
            <person name="Mondo S.J."/>
            <person name="Barry K."/>
            <person name="Sandor L."/>
            <person name="Lee J."/>
            <person name="Lipzen A."/>
            <person name="Pangilinan J."/>
            <person name="LaButti K."/>
            <person name="Hainaut M."/>
            <person name="Henrissat B."/>
            <person name="Grigoriev I.V."/>
            <person name="Spatafora J.W."/>
            <person name="Aime M.C."/>
        </authorList>
    </citation>
    <scope>NUCLEOTIDE SEQUENCE [LARGE SCALE GENOMIC DNA]</scope>
    <source>
        <strain evidence="1 2">SA 807</strain>
    </source>
</reference>
<proteinExistence type="predicted"/>
<keyword evidence="2" id="KW-1185">Reference proteome</keyword>
<dbReference type="Proteomes" id="UP000245626">
    <property type="component" value="Unassembled WGS sequence"/>
</dbReference>
<organism evidence="1 2">
    <name type="scientific">Violaceomyces palustris</name>
    <dbReference type="NCBI Taxonomy" id="1673888"/>
    <lineage>
        <taxon>Eukaryota</taxon>
        <taxon>Fungi</taxon>
        <taxon>Dikarya</taxon>
        <taxon>Basidiomycota</taxon>
        <taxon>Ustilaginomycotina</taxon>
        <taxon>Ustilaginomycetes</taxon>
        <taxon>Violaceomycetales</taxon>
        <taxon>Violaceomycetaceae</taxon>
        <taxon>Violaceomyces</taxon>
    </lineage>
</organism>
<name>A0ACD0NLT9_9BASI</name>
<dbReference type="EMBL" id="KZ820731">
    <property type="protein sequence ID" value="PWN46745.1"/>
    <property type="molecule type" value="Genomic_DNA"/>
</dbReference>
<accession>A0ACD0NLT9</accession>
<sequence>MVVIRRSVTAALSRHHSSPLALLLNSLLLLLLLSLPFSLSYPDGEATTTATTTTSSSSLPDQDDWINHSFLKQLELSGSVSSSVLTVQISPSSSSSSPTQDSFSPYYFTLPSTEAEAVSWAKAILKSSSQREVLQVESHGPLKQDASTHLFSVRIPKSSIPSASASSPLTLILETTLNHLSYPLPSTVKQNGEMFLQWTGDAAIRSPYRTEKGRVKVKCPHPKILSFHPDASQGATKSGSTITFGSYEDVAPYTPGSEVKTGSVHYQHVLPVISMVELDRLVEISHWGDNMATEDKIWLRNDGAKLKGHFSRIDHQMATFYSKANSHVLSTLAIHLPPGSKEAYFTDSIGNVSTSHFRPSPSAPYSLTVPSNLLPPSRVSVLEIQPRFPVLGGWNYTFTIGWNNRLGEGGWGKSLGSNEYLVAVPFLTPVTDVAMDQVRTKIVLPEGATDIQFEVPFEMDSISTETHTTYLDTKGRPSIVLSKSQCSEKHGSLIYVRYTLTPSAHLRKPIAITAISIGLLLSAALLLRFDVKIR</sequence>
<evidence type="ECO:0000313" key="1">
    <source>
        <dbReference type="EMBL" id="PWN46745.1"/>
    </source>
</evidence>
<gene>
    <name evidence="1" type="ORF">IE53DRAFT_382649</name>
</gene>